<keyword evidence="2" id="KW-1015">Disulfide bond</keyword>
<evidence type="ECO:0000259" key="4">
    <source>
        <dbReference type="SMART" id="SM00560"/>
    </source>
</evidence>
<feature type="region of interest" description="Disordered" evidence="3">
    <location>
        <begin position="607"/>
        <end position="639"/>
    </location>
</feature>
<feature type="compositionally biased region" description="Low complexity" evidence="3">
    <location>
        <begin position="621"/>
        <end position="635"/>
    </location>
</feature>
<feature type="compositionally biased region" description="Low complexity" evidence="3">
    <location>
        <begin position="874"/>
        <end position="889"/>
    </location>
</feature>
<proteinExistence type="predicted"/>
<protein>
    <recommendedName>
        <fullName evidence="4">LamG-like jellyroll fold domain-containing protein</fullName>
    </recommendedName>
</protein>
<organism evidence="5 6">
    <name type="scientific">Candidatus Harrisonbacteria bacterium RIFCSPHIGHO2_02_FULL_42_16</name>
    <dbReference type="NCBI Taxonomy" id="1798404"/>
    <lineage>
        <taxon>Bacteria</taxon>
        <taxon>Candidatus Harrisoniibacteriota</taxon>
    </lineage>
</organism>
<feature type="compositionally biased region" description="Gly residues" evidence="3">
    <location>
        <begin position="543"/>
        <end position="556"/>
    </location>
</feature>
<reference evidence="5 6" key="1">
    <citation type="journal article" date="2016" name="Nat. Commun.">
        <title>Thousands of microbial genomes shed light on interconnected biogeochemical processes in an aquifer system.</title>
        <authorList>
            <person name="Anantharaman K."/>
            <person name="Brown C.T."/>
            <person name="Hug L.A."/>
            <person name="Sharon I."/>
            <person name="Castelle C.J."/>
            <person name="Probst A.J."/>
            <person name="Thomas B.C."/>
            <person name="Singh A."/>
            <person name="Wilkins M.J."/>
            <person name="Karaoz U."/>
            <person name="Brodie E.L."/>
            <person name="Williams K.H."/>
            <person name="Hubbard S.S."/>
            <person name="Banfield J.F."/>
        </authorList>
    </citation>
    <scope>NUCLEOTIDE SEQUENCE [LARGE SCALE GENOMIC DNA]</scope>
</reference>
<evidence type="ECO:0000256" key="2">
    <source>
        <dbReference type="ARBA" id="ARBA00023157"/>
    </source>
</evidence>
<dbReference type="SUPFAM" id="SSF49899">
    <property type="entry name" value="Concanavalin A-like lectins/glucanases"/>
    <property type="match status" value="1"/>
</dbReference>
<dbReference type="STRING" id="1798404.A3B92_01275"/>
<feature type="compositionally biased region" description="Gly residues" evidence="3">
    <location>
        <begin position="609"/>
        <end position="620"/>
    </location>
</feature>
<dbReference type="SMART" id="SM00560">
    <property type="entry name" value="LamGL"/>
    <property type="match status" value="1"/>
</dbReference>
<dbReference type="InterPro" id="IPR006558">
    <property type="entry name" value="LamG-like"/>
</dbReference>
<evidence type="ECO:0000256" key="1">
    <source>
        <dbReference type="ARBA" id="ARBA00022729"/>
    </source>
</evidence>
<accession>A0A1G1ZK00</accession>
<feature type="region of interest" description="Disordered" evidence="3">
    <location>
        <begin position="537"/>
        <end position="584"/>
    </location>
</feature>
<feature type="domain" description="LamG-like jellyroll fold" evidence="4">
    <location>
        <begin position="706"/>
        <end position="845"/>
    </location>
</feature>
<dbReference type="AlphaFoldDB" id="A0A1G1ZK00"/>
<gene>
    <name evidence="5" type="ORF">A3B92_01275</name>
</gene>
<feature type="region of interest" description="Disordered" evidence="3">
    <location>
        <begin position="475"/>
        <end position="516"/>
    </location>
</feature>
<dbReference type="Pfam" id="PF13385">
    <property type="entry name" value="Laminin_G_3"/>
    <property type="match status" value="1"/>
</dbReference>
<evidence type="ECO:0000256" key="3">
    <source>
        <dbReference type="SAM" id="MobiDB-lite"/>
    </source>
</evidence>
<evidence type="ECO:0000313" key="6">
    <source>
        <dbReference type="Proteomes" id="UP000177960"/>
    </source>
</evidence>
<dbReference type="Gene3D" id="2.60.120.200">
    <property type="match status" value="1"/>
</dbReference>
<keyword evidence="1" id="KW-0732">Signal</keyword>
<dbReference type="EMBL" id="MHJG01000009">
    <property type="protein sequence ID" value="OGY64157.1"/>
    <property type="molecule type" value="Genomic_DNA"/>
</dbReference>
<feature type="region of interest" description="Disordered" evidence="3">
    <location>
        <begin position="874"/>
        <end position="898"/>
    </location>
</feature>
<sequence length="946" mass="98959">MKKIFTIIIFSGLFLGIVSYAQTVAGNSSVSAKKQSNGYYTITIKDPQGLKHFALKSPGNLPYSGDLAECPRVFVVDNVSPAVVNDFSGEVDADITDCQNNDDELQIPEIGDKKSIVGKHEEPPTPSVAPASATSIVPSETAPAATELTAIGGPTEITYPVKELGGCADKDTCKVYCEEPGNMQSCVNFAEKHNLISEKEAEDGRKFSSIVNSRGGGPGGCKTRESCEAYCENTDNIDACLAFAEDSDLVPAKDLEDMRKISKLLKEGEKFPGGCKSKSQCEAYCAEPDNMEACLTFAEKAGFIPPEELAMAKKVVPLMKAGKTPGGCKSKEACESYCGNPDHLDACIAFGEQTGAISPEEVAIIKKTGGKGPGDCRGRKQCDAFCQIPENQETCFNFGKDNGLIPPEDLQKMEEGMKFVREALNDESSELGQCLSAALGSDNVARAKASQPIFDRGLENKLRGCFEQFPPQGMSPGGGQGGGFPGGGSTGGQFPGGGATGGNFPGGQGGFSGGPGGCKSPEECQSYCQEKEHQEECQKFTPPGGGQGGGGGGFPGGPVRCGTEENPEECQQIEPPHRGGSGGPGGCTNPEECQAYCQEHFEECQGFEPPGGGGSGGGGSSSNSGGSSTGGDSQSCVQPPSGLVSWWSADVASGNTAPDINNGNNNGTIVGGVTLTPMEVGNAFQFDGRSGYINMGNPGSLNFGTGPFSLEAWFNWTGEGAGKVVNNIIRKSNYGSSAGSGYWLRIGAELEFSVGATNGPDGQSIIMAPISAGEWHHAVATKDSSGNIQLYVDGQPQGKIIRQAASSESTSGSSFTIGSWHDQRSEFFHGSIDEVAVYNRALGASEVKTLFDSGSVGKCSAGYGRTNRDLPQDYQQQYQEPPQQSQPPSGGNFREPGGCTNPEECQAYCTKNYMTDPACQQSAPPSPSGSLQKSSLLAKILNLFKR</sequence>
<evidence type="ECO:0000313" key="5">
    <source>
        <dbReference type="EMBL" id="OGY64157.1"/>
    </source>
</evidence>
<dbReference type="InterPro" id="IPR013320">
    <property type="entry name" value="ConA-like_dom_sf"/>
</dbReference>
<name>A0A1G1ZK00_9BACT</name>
<comment type="caution">
    <text evidence="5">The sequence shown here is derived from an EMBL/GenBank/DDBJ whole genome shotgun (WGS) entry which is preliminary data.</text>
</comment>
<dbReference type="Proteomes" id="UP000177960">
    <property type="component" value="Unassembled WGS sequence"/>
</dbReference>